<dbReference type="Pfam" id="PF16582">
    <property type="entry name" value="TPP_enzyme_M_2"/>
    <property type="match status" value="1"/>
</dbReference>
<evidence type="ECO:0000256" key="5">
    <source>
        <dbReference type="ARBA" id="ARBA00023211"/>
    </source>
</evidence>
<dbReference type="InterPro" id="IPR004433">
    <property type="entry name" value="MenaQ_synth_MenD"/>
</dbReference>
<evidence type="ECO:0000256" key="2">
    <source>
        <dbReference type="ARBA" id="ARBA00022723"/>
    </source>
</evidence>
<dbReference type="Gene3D" id="3.30.390.10">
    <property type="entry name" value="Enolase-like, N-terminal domain"/>
    <property type="match status" value="1"/>
</dbReference>
<dbReference type="InterPro" id="IPR029035">
    <property type="entry name" value="DHS-like_NAD/FAD-binding_dom"/>
</dbReference>
<dbReference type="NCBIfam" id="TIGR00173">
    <property type="entry name" value="menD"/>
    <property type="match status" value="1"/>
</dbReference>
<dbReference type="SUPFAM" id="SSF54826">
    <property type="entry name" value="Enolase N-terminal domain-like"/>
    <property type="match status" value="1"/>
</dbReference>
<dbReference type="InterPro" id="IPR013342">
    <property type="entry name" value="Mandelate_racemase_C"/>
</dbReference>
<dbReference type="SFLD" id="SFLDG00180">
    <property type="entry name" value="muconate_cycloisomerase"/>
    <property type="match status" value="1"/>
</dbReference>
<dbReference type="CDD" id="cd07037">
    <property type="entry name" value="TPP_PYR_MenD"/>
    <property type="match status" value="1"/>
</dbReference>
<dbReference type="SUPFAM" id="SSF52467">
    <property type="entry name" value="DHS-like NAD/FAD-binding domain"/>
    <property type="match status" value="1"/>
</dbReference>
<keyword evidence="4" id="KW-0786">Thiamine pyrophosphate</keyword>
<dbReference type="SFLD" id="SFLDF00009">
    <property type="entry name" value="o-succinylbenzoate_synthase"/>
    <property type="match status" value="1"/>
</dbReference>
<dbReference type="Gene3D" id="3.40.50.1820">
    <property type="entry name" value="alpha/beta hydrolase"/>
    <property type="match status" value="1"/>
</dbReference>
<dbReference type="Gene3D" id="3.40.50.970">
    <property type="match status" value="2"/>
</dbReference>
<dbReference type="Gene3D" id="3.20.20.120">
    <property type="entry name" value="Enolase-like C-terminal domain"/>
    <property type="match status" value="1"/>
</dbReference>
<dbReference type="InterPro" id="IPR029058">
    <property type="entry name" value="AB_hydrolase_fold"/>
</dbReference>
<dbReference type="InterPro" id="IPR029061">
    <property type="entry name" value="THDP-binding"/>
</dbReference>
<organism evidence="8 9">
    <name type="scientific">Protea cynaroides</name>
    <dbReference type="NCBI Taxonomy" id="273540"/>
    <lineage>
        <taxon>Eukaryota</taxon>
        <taxon>Viridiplantae</taxon>
        <taxon>Streptophyta</taxon>
        <taxon>Embryophyta</taxon>
        <taxon>Tracheophyta</taxon>
        <taxon>Spermatophyta</taxon>
        <taxon>Magnoliopsida</taxon>
        <taxon>Proteales</taxon>
        <taxon>Proteaceae</taxon>
        <taxon>Protea</taxon>
    </lineage>
</organism>
<dbReference type="Pfam" id="PF13378">
    <property type="entry name" value="MR_MLE_C"/>
    <property type="match status" value="1"/>
</dbReference>
<dbReference type="Proteomes" id="UP001141806">
    <property type="component" value="Unassembled WGS sequence"/>
</dbReference>
<dbReference type="SFLD" id="SFLDS00001">
    <property type="entry name" value="Enolase"/>
    <property type="match status" value="1"/>
</dbReference>
<dbReference type="GO" id="GO:0016829">
    <property type="term" value="F:lyase activity"/>
    <property type="evidence" value="ECO:0007669"/>
    <property type="project" value="UniProtKB-KW"/>
</dbReference>
<evidence type="ECO:0000256" key="4">
    <source>
        <dbReference type="ARBA" id="ARBA00023052"/>
    </source>
</evidence>
<evidence type="ECO:0000259" key="7">
    <source>
        <dbReference type="SMART" id="SM00922"/>
    </source>
</evidence>
<accession>A0A9Q0HBM8</accession>
<keyword evidence="1" id="KW-0808">Transferase</keyword>
<dbReference type="GO" id="GO:0046872">
    <property type="term" value="F:metal ion binding"/>
    <property type="evidence" value="ECO:0007669"/>
    <property type="project" value="UniProtKB-KW"/>
</dbReference>
<keyword evidence="9" id="KW-1185">Reference proteome</keyword>
<dbReference type="GO" id="GO:0030976">
    <property type="term" value="F:thiamine pyrophosphate binding"/>
    <property type="evidence" value="ECO:0007669"/>
    <property type="project" value="InterPro"/>
</dbReference>
<dbReference type="InterPro" id="IPR029065">
    <property type="entry name" value="Enolase_C-like"/>
</dbReference>
<dbReference type="EMBL" id="JAMYWD010000009">
    <property type="protein sequence ID" value="KAJ4961763.1"/>
    <property type="molecule type" value="Genomic_DNA"/>
</dbReference>
<keyword evidence="6" id="KW-0456">Lyase</keyword>
<dbReference type="Pfam" id="PF02775">
    <property type="entry name" value="TPP_enzyme_C"/>
    <property type="match status" value="1"/>
</dbReference>
<dbReference type="GO" id="GO:0009234">
    <property type="term" value="P:menaquinone biosynthetic process"/>
    <property type="evidence" value="ECO:0007669"/>
    <property type="project" value="InterPro"/>
</dbReference>
<dbReference type="HAMAP" id="MF_01659">
    <property type="entry name" value="MenD"/>
    <property type="match status" value="1"/>
</dbReference>
<dbReference type="InterPro" id="IPR011766">
    <property type="entry name" value="TPP_enzyme_TPP-bd"/>
</dbReference>
<keyword evidence="2" id="KW-0479">Metal-binding</keyword>
<evidence type="ECO:0000256" key="6">
    <source>
        <dbReference type="ARBA" id="ARBA00023239"/>
    </source>
</evidence>
<dbReference type="PROSITE" id="PS00909">
    <property type="entry name" value="MR_MLE_2"/>
    <property type="match status" value="1"/>
</dbReference>
<dbReference type="OrthoDB" id="8119704at2759"/>
<dbReference type="SUPFAM" id="SSF51604">
    <property type="entry name" value="Enolase C-terminal domain-like"/>
    <property type="match status" value="1"/>
</dbReference>
<dbReference type="Pfam" id="PF00561">
    <property type="entry name" value="Abhydrolase_1"/>
    <property type="match status" value="1"/>
</dbReference>
<dbReference type="SMART" id="SM00922">
    <property type="entry name" value="MR_MLE"/>
    <property type="match status" value="1"/>
</dbReference>
<evidence type="ECO:0000256" key="1">
    <source>
        <dbReference type="ARBA" id="ARBA00022679"/>
    </source>
</evidence>
<feature type="domain" description="Mandelate racemase/muconate lactonizing enzyme C-terminal" evidence="7">
    <location>
        <begin position="1176"/>
        <end position="1272"/>
    </location>
</feature>
<dbReference type="InterPro" id="IPR029017">
    <property type="entry name" value="Enolase-like_N"/>
</dbReference>
<dbReference type="CDD" id="cd02009">
    <property type="entry name" value="TPP_SHCHC_synthase"/>
    <property type="match status" value="1"/>
</dbReference>
<keyword evidence="3" id="KW-0460">Magnesium</keyword>
<dbReference type="Gene3D" id="3.40.50.1220">
    <property type="entry name" value="TPP-binding domain"/>
    <property type="match status" value="1"/>
</dbReference>
<dbReference type="SUPFAM" id="SSF53474">
    <property type="entry name" value="alpha/beta-Hydrolases"/>
    <property type="match status" value="1"/>
</dbReference>
<protein>
    <recommendedName>
        <fullName evidence="7">Mandelate racemase/muconate lactonizing enzyme C-terminal domain-containing protein</fullName>
    </recommendedName>
</protein>
<evidence type="ECO:0000256" key="3">
    <source>
        <dbReference type="ARBA" id="ARBA00022842"/>
    </source>
</evidence>
<evidence type="ECO:0000313" key="8">
    <source>
        <dbReference type="EMBL" id="KAJ4961763.1"/>
    </source>
</evidence>
<evidence type="ECO:0000313" key="9">
    <source>
        <dbReference type="Proteomes" id="UP001141806"/>
    </source>
</evidence>
<keyword evidence="5" id="KW-0464">Manganese</keyword>
<dbReference type="GO" id="GO:0009063">
    <property type="term" value="P:amino acid catabolic process"/>
    <property type="evidence" value="ECO:0007669"/>
    <property type="project" value="InterPro"/>
</dbReference>
<sequence>MLIKGDVFQNHGLLPCIRLPSRSLPRQSVFPNLKFLSNQCLRSFHCYRFLHVRRKLNLKVFAEKDSDTSELVSGGFSGVEDTDLPLEFCDTRTLPPALTLEHGVLEIKQAVQKLKSNPPCSASGILRLQVAVPPSTKALNWLCFQPQSLGAFPQFYLSKKEVEDLSCEFLPLEGHGISGVGSAVYFTGPYLTPEVWGSIKRYVSSSPLIRAYGFRGMSFDTKSASAKYETSSVYFFIPQIELDELESNFILAATLAWNSSLYCPFGKAVQSFEFCLNQAIYRISPSLESTNHIWISFIQRRNFSLTKLKNVHMVHVDAHSLGGKDAGSAHVLLEEAPTSHPFYFRLSMAKAFTCNLPDGLSKLRCSLQDCANINAVWASLIIEECTRLGLTYFCIAPGSRSSPLAVAASSHPLTTCISCFDERALAFHAVGYARGSYKPAVVITSSGTAVSNLLPAVVEASQDFLPLLLLTADRPPELQDAGANQAINQVNHFGSFVKFFFSLPPPTDQISARMVLTTVDSAVNLATHAPPGPVHINCPFREPLEDSPREWESNCLKGLEFWMLRAEPFTKYISVKQFHTCNGLSGEVVEVLEVIKHASRGLLLLGAIHTEDELWAALLLAKHLSWPVAADILSGLRLRKALTSFPEVEENFLYIDNLDHVLLSDLVRAWIQPDTIIQIGSRITSKRVAQMLEECSMCSYILVDKHPYRHDPSHIVTYRIQSSVTEFADTLIRAQFPRKPSKWGLFLQIIDKMVAEEVMFQIFSESSLTEPYVARITTEALAQNAALFVGNSMVIRDCNMYGQGWIKSAAGTAPRISSCDTPYEGIQVAGNRGASGIDGLLSTAIGFAVGCNKQVICLIGDVSFLHDTNGLAILNQRTRRKPLTIIVTNNHGGAIFSLLPIANGTQPSLLNQFFYTSHSISIGKLCQAHSVKHLQVRTRMELEHALLLSGHAHADYVIEVESCIEDNATFHSILTNSARQAADHALRILLNLSVPDHVCSGLFLGRIQKMEYSLYRIELFAPRTSTPSSHNPARFYREGFILTLSLEDGSVGFGEVAPMEMHKENLQDVEEQLRCILHLIQGARISYLLPLRKGSFSSWIQEKLGLKPCSIFPSVRCGLEMAVLNALAERQGSSLSSLLLGCAISSQESAHVKKDETEETMSGVQICALIDSDGTPKDVASIAAKLFEEGFTTIKLKVARRTNPLEDAAVIQEIRQKIGYGIKIRADANQKWTFEQAIQFASAVKCCDLQYIEEPVVFEDDIIRFCEETGLPAALDETIDSMQEDLLNKLSVYEHPGIVAVVIKPNVVGGFENAALIAKWSQHHDKMAVISSAFESGLSLSVYIQFAHYLEQQYAHICRAKYKETKATVAHGLGTYRWLKEDVTVEPFKTCVHPHGDKVEVSVQDAALLLRNFQINHETIQRSYTEEEVQTYRVSVNFQEVSYTLKVREAGKSIHDKIIIFLHGFLGTGEDWIPIMKSLSGTARCISVDLPGHGESQVQNCANKEGKVESSISMEVVVNVLHRLIQEITPGRVVLVGYSMGARVTLYMALRCSEKICGAVIISGSPGLKDEAMRKNRTVQDDSKARYLNVHGLQCFLDMWYAGDIWNSLRNHPYFGQIVKSRAHHDDVSALAKALSGLSVGRQPSLWEDLKQCTKPLLFIYGENDGKFKEIAHQMYHEIRNNSGNKGNEGKKIHEVIEVSDCGHAVHLESPLMVINSLRKFLSNLEE</sequence>
<dbReference type="NCBIfam" id="TIGR01927">
    <property type="entry name" value="menC_gam_Gplu"/>
    <property type="match status" value="1"/>
</dbReference>
<dbReference type="PANTHER" id="PTHR42916">
    <property type="entry name" value="2-SUCCINYL-5-ENOLPYRUVYL-6-HYDROXY-3-CYCLOHEXENE-1-CARBOXYLATE SYNTHASE"/>
    <property type="match status" value="1"/>
</dbReference>
<dbReference type="InterPro" id="IPR018110">
    <property type="entry name" value="Mandel_Rmase/mucon_lact_enz_CS"/>
</dbReference>
<dbReference type="InterPro" id="IPR036849">
    <property type="entry name" value="Enolase-like_C_sf"/>
</dbReference>
<dbReference type="Pfam" id="PF02776">
    <property type="entry name" value="TPP_enzyme_N"/>
    <property type="match status" value="1"/>
</dbReference>
<dbReference type="GO" id="GO:0070204">
    <property type="term" value="F:2-succinyl-5-enolpyruvyl-6-hydroxy-3-cyclohexene-1-carboxylic-acid synthase activity"/>
    <property type="evidence" value="ECO:0007669"/>
    <property type="project" value="InterPro"/>
</dbReference>
<dbReference type="PANTHER" id="PTHR42916:SF1">
    <property type="entry name" value="PROTEIN PHYLLO, CHLOROPLASTIC"/>
    <property type="match status" value="1"/>
</dbReference>
<dbReference type="InterPro" id="IPR032264">
    <property type="entry name" value="MenD_middle"/>
</dbReference>
<dbReference type="InterPro" id="IPR000073">
    <property type="entry name" value="AB_hydrolase_1"/>
</dbReference>
<dbReference type="InterPro" id="IPR012001">
    <property type="entry name" value="Thiamin_PyroP_enz_TPP-bd_dom"/>
</dbReference>
<reference evidence="8" key="1">
    <citation type="journal article" date="2023" name="Plant J.">
        <title>The genome of the king protea, Protea cynaroides.</title>
        <authorList>
            <person name="Chang J."/>
            <person name="Duong T.A."/>
            <person name="Schoeman C."/>
            <person name="Ma X."/>
            <person name="Roodt D."/>
            <person name="Barker N."/>
            <person name="Li Z."/>
            <person name="Van de Peer Y."/>
            <person name="Mizrachi E."/>
        </authorList>
    </citation>
    <scope>NUCLEOTIDE SEQUENCE</scope>
    <source>
        <tissue evidence="8">Young leaves</tissue>
    </source>
</reference>
<proteinExistence type="inferred from homology"/>
<dbReference type="SUPFAM" id="SSF52518">
    <property type="entry name" value="Thiamin diphosphate-binding fold (THDP-binding)"/>
    <property type="match status" value="2"/>
</dbReference>
<gene>
    <name evidence="8" type="ORF">NE237_021673</name>
</gene>
<comment type="caution">
    <text evidence="8">The sequence shown here is derived from an EMBL/GenBank/DDBJ whole genome shotgun (WGS) entry which is preliminary data.</text>
</comment>
<name>A0A9Q0HBM8_9MAGN</name>